<evidence type="ECO:0000256" key="1">
    <source>
        <dbReference type="SAM" id="Coils"/>
    </source>
</evidence>
<keyword evidence="1" id="KW-0175">Coiled coil</keyword>
<organism evidence="3 4">
    <name type="scientific">Ameca splendens</name>
    <dbReference type="NCBI Taxonomy" id="208324"/>
    <lineage>
        <taxon>Eukaryota</taxon>
        <taxon>Metazoa</taxon>
        <taxon>Chordata</taxon>
        <taxon>Craniata</taxon>
        <taxon>Vertebrata</taxon>
        <taxon>Euteleostomi</taxon>
        <taxon>Actinopterygii</taxon>
        <taxon>Neopterygii</taxon>
        <taxon>Teleostei</taxon>
        <taxon>Neoteleostei</taxon>
        <taxon>Acanthomorphata</taxon>
        <taxon>Ovalentaria</taxon>
        <taxon>Atherinomorphae</taxon>
        <taxon>Cyprinodontiformes</taxon>
        <taxon>Goodeidae</taxon>
        <taxon>Ameca</taxon>
    </lineage>
</organism>
<sequence length="196" mass="22485">MHRSIWQNKVLAPDSLSPRRSLYRTLSDESVCSNRKASSYASSHSSMLDQAMPNDILFSTTPPYHSTLPPRMIHNQGASNLRNQRVASFCTMTDMQRVEALQISRELTRRVVEAEGAALESDSSPSTLTGKVNQLEVILRQLQQDLRKEKEDKAMLQEEVQHLRQDNMRLQEESQTAAAQLRKFTEWFFHAIDKKP</sequence>
<evidence type="ECO:0000259" key="2">
    <source>
        <dbReference type="Pfam" id="PF11881"/>
    </source>
</evidence>
<evidence type="ECO:0000313" key="4">
    <source>
        <dbReference type="Proteomes" id="UP001469553"/>
    </source>
</evidence>
<dbReference type="Proteomes" id="UP001469553">
    <property type="component" value="Unassembled WGS sequence"/>
</dbReference>
<proteinExistence type="predicted"/>
<keyword evidence="4" id="KW-1185">Reference proteome</keyword>
<feature type="coiled-coil region" evidence="1">
    <location>
        <begin position="132"/>
        <end position="180"/>
    </location>
</feature>
<dbReference type="InterPro" id="IPR021818">
    <property type="entry name" value="SIPA1L_C"/>
</dbReference>
<gene>
    <name evidence="3" type="ORF">AMECASPLE_016083</name>
</gene>
<dbReference type="Pfam" id="PF11881">
    <property type="entry name" value="SPAR_C"/>
    <property type="match status" value="2"/>
</dbReference>
<feature type="domain" description="Signal-induced proliferation-associated 1-like protein C-terminal" evidence="2">
    <location>
        <begin position="7"/>
        <end position="76"/>
    </location>
</feature>
<name>A0ABV0Z054_9TELE</name>
<dbReference type="EMBL" id="JAHRIP010048182">
    <property type="protein sequence ID" value="MEQ2299528.1"/>
    <property type="molecule type" value="Genomic_DNA"/>
</dbReference>
<comment type="caution">
    <text evidence="3">The sequence shown here is derived from an EMBL/GenBank/DDBJ whole genome shotgun (WGS) entry which is preliminary data.</text>
</comment>
<evidence type="ECO:0000313" key="3">
    <source>
        <dbReference type="EMBL" id="MEQ2299528.1"/>
    </source>
</evidence>
<reference evidence="3 4" key="1">
    <citation type="submission" date="2021-06" db="EMBL/GenBank/DDBJ databases">
        <authorList>
            <person name="Palmer J.M."/>
        </authorList>
    </citation>
    <scope>NUCLEOTIDE SEQUENCE [LARGE SCALE GENOMIC DNA]</scope>
    <source>
        <strain evidence="3 4">AS_MEX2019</strain>
        <tissue evidence="3">Muscle</tissue>
    </source>
</reference>
<accession>A0ABV0Z054</accession>
<protein>
    <recommendedName>
        <fullName evidence="2">Signal-induced proliferation-associated 1-like protein C-terminal domain-containing protein</fullName>
    </recommendedName>
</protein>
<feature type="domain" description="Signal-induced proliferation-associated 1-like protein C-terminal" evidence="2">
    <location>
        <begin position="83"/>
        <end position="140"/>
    </location>
</feature>